<sequence>MIRERSHRLGRKRKMEVEEEEEEGEETTGGEEMRGGEQQMMMRHCWTMEIEPSPCALAWTAGPGDRAPGHADPASGAARTARTRAPQVNPPPSPCRGVVKGRPLFRMVQEATTGSPGGTLTPVTPPARTTTPAGIPG</sequence>
<dbReference type="EMBL" id="HBUF01218390">
    <property type="protein sequence ID" value="CAG6668243.1"/>
    <property type="molecule type" value="Transcribed_RNA"/>
</dbReference>
<protein>
    <submittedName>
        <fullName evidence="2">Uncharacterized protein</fullName>
    </submittedName>
</protein>
<proteinExistence type="predicted"/>
<feature type="compositionally biased region" description="Basic residues" evidence="1">
    <location>
        <begin position="1"/>
        <end position="14"/>
    </location>
</feature>
<feature type="region of interest" description="Disordered" evidence="1">
    <location>
        <begin position="110"/>
        <end position="137"/>
    </location>
</feature>
<evidence type="ECO:0000313" key="2">
    <source>
        <dbReference type="EMBL" id="CAG6668245.1"/>
    </source>
</evidence>
<accession>A0A8D8SEB3</accession>
<organism evidence="2">
    <name type="scientific">Cacopsylla melanoneura</name>
    <dbReference type="NCBI Taxonomy" id="428564"/>
    <lineage>
        <taxon>Eukaryota</taxon>
        <taxon>Metazoa</taxon>
        <taxon>Ecdysozoa</taxon>
        <taxon>Arthropoda</taxon>
        <taxon>Hexapoda</taxon>
        <taxon>Insecta</taxon>
        <taxon>Pterygota</taxon>
        <taxon>Neoptera</taxon>
        <taxon>Paraneoptera</taxon>
        <taxon>Hemiptera</taxon>
        <taxon>Sternorrhyncha</taxon>
        <taxon>Psylloidea</taxon>
        <taxon>Psyllidae</taxon>
        <taxon>Psyllinae</taxon>
        <taxon>Cacopsylla</taxon>
    </lineage>
</organism>
<feature type="compositionally biased region" description="Acidic residues" evidence="1">
    <location>
        <begin position="17"/>
        <end position="29"/>
    </location>
</feature>
<evidence type="ECO:0000256" key="1">
    <source>
        <dbReference type="SAM" id="MobiDB-lite"/>
    </source>
</evidence>
<reference evidence="2" key="1">
    <citation type="submission" date="2021-05" db="EMBL/GenBank/DDBJ databases">
        <authorList>
            <person name="Alioto T."/>
            <person name="Alioto T."/>
            <person name="Gomez Garrido J."/>
        </authorList>
    </citation>
    <scope>NUCLEOTIDE SEQUENCE</scope>
</reference>
<name>A0A8D8SEB3_9HEMI</name>
<feature type="region of interest" description="Disordered" evidence="1">
    <location>
        <begin position="57"/>
        <end position="98"/>
    </location>
</feature>
<feature type="region of interest" description="Disordered" evidence="1">
    <location>
        <begin position="1"/>
        <end position="36"/>
    </location>
</feature>
<dbReference type="AlphaFoldDB" id="A0A8D8SEB3"/>
<feature type="compositionally biased region" description="Low complexity" evidence="1">
    <location>
        <begin position="119"/>
        <end position="137"/>
    </location>
</feature>
<dbReference type="EMBL" id="HBUF01218391">
    <property type="protein sequence ID" value="CAG6668245.1"/>
    <property type="molecule type" value="Transcribed_RNA"/>
</dbReference>